<dbReference type="EMBL" id="LT607753">
    <property type="protein sequence ID" value="SCG39810.1"/>
    <property type="molecule type" value="Genomic_DNA"/>
</dbReference>
<dbReference type="RefSeq" id="WP_157744920.1">
    <property type="nucleotide sequence ID" value="NZ_LT607753.1"/>
</dbReference>
<gene>
    <name evidence="4" type="ORF">GA0070614_0675</name>
</gene>
<dbReference type="PANTHER" id="PTHR33495">
    <property type="entry name" value="ANTI-SIGMA FACTOR ANTAGONIST TM_1081-RELATED-RELATED"/>
    <property type="match status" value="1"/>
</dbReference>
<dbReference type="Proteomes" id="UP000198215">
    <property type="component" value="Chromosome I"/>
</dbReference>
<dbReference type="OrthoDB" id="3391206at2"/>
<dbReference type="GO" id="GO:0043856">
    <property type="term" value="F:anti-sigma factor antagonist activity"/>
    <property type="evidence" value="ECO:0007669"/>
    <property type="project" value="InterPro"/>
</dbReference>
<dbReference type="SUPFAM" id="SSF52091">
    <property type="entry name" value="SpoIIaa-like"/>
    <property type="match status" value="1"/>
</dbReference>
<dbReference type="NCBIfam" id="TIGR00377">
    <property type="entry name" value="ant_ant_sig"/>
    <property type="match status" value="1"/>
</dbReference>
<feature type="domain" description="STAS" evidence="3">
    <location>
        <begin position="6"/>
        <end position="106"/>
    </location>
</feature>
<dbReference type="Pfam" id="PF13466">
    <property type="entry name" value="STAS_2"/>
    <property type="match status" value="1"/>
</dbReference>
<evidence type="ECO:0000256" key="1">
    <source>
        <dbReference type="ARBA" id="ARBA00009013"/>
    </source>
</evidence>
<evidence type="ECO:0000256" key="2">
    <source>
        <dbReference type="RuleBase" id="RU003749"/>
    </source>
</evidence>
<protein>
    <recommendedName>
        <fullName evidence="2">Anti-sigma factor antagonist</fullName>
    </recommendedName>
</protein>
<dbReference type="AlphaFoldDB" id="A0A1C5H1D6"/>
<dbReference type="PROSITE" id="PS50801">
    <property type="entry name" value="STAS"/>
    <property type="match status" value="1"/>
</dbReference>
<dbReference type="Gene3D" id="3.30.750.24">
    <property type="entry name" value="STAS domain"/>
    <property type="match status" value="1"/>
</dbReference>
<sequence length="106" mass="11272">MTPPTWTHRVRAEGDRIVLLLDGEIDVNGATALRRLFDAMIADAAGVDVDLRAVSFIDSTVIGTLVVARNVAREAGKTFVVSHPTGNVARTLRITGVLDLLSPAGH</sequence>
<keyword evidence="5" id="KW-1185">Reference proteome</keyword>
<dbReference type="PANTHER" id="PTHR33495:SF2">
    <property type="entry name" value="ANTI-SIGMA FACTOR ANTAGONIST TM_1081-RELATED"/>
    <property type="match status" value="1"/>
</dbReference>
<accession>A0A1C5H1D6</accession>
<proteinExistence type="inferred from homology"/>
<evidence type="ECO:0000259" key="3">
    <source>
        <dbReference type="PROSITE" id="PS50801"/>
    </source>
</evidence>
<organism evidence="4 5">
    <name type="scientific">Micromonospora coxensis</name>
    <dbReference type="NCBI Taxonomy" id="356852"/>
    <lineage>
        <taxon>Bacteria</taxon>
        <taxon>Bacillati</taxon>
        <taxon>Actinomycetota</taxon>
        <taxon>Actinomycetes</taxon>
        <taxon>Micromonosporales</taxon>
        <taxon>Micromonosporaceae</taxon>
        <taxon>Micromonospora</taxon>
    </lineage>
</organism>
<evidence type="ECO:0000313" key="5">
    <source>
        <dbReference type="Proteomes" id="UP000198215"/>
    </source>
</evidence>
<evidence type="ECO:0000313" key="4">
    <source>
        <dbReference type="EMBL" id="SCG39810.1"/>
    </source>
</evidence>
<dbReference type="CDD" id="cd07043">
    <property type="entry name" value="STAS_anti-anti-sigma_factors"/>
    <property type="match status" value="1"/>
</dbReference>
<dbReference type="InterPro" id="IPR002645">
    <property type="entry name" value="STAS_dom"/>
</dbReference>
<reference evidence="5" key="1">
    <citation type="submission" date="2016-06" db="EMBL/GenBank/DDBJ databases">
        <authorList>
            <person name="Varghese N."/>
            <person name="Submissions Spin"/>
        </authorList>
    </citation>
    <scope>NUCLEOTIDE SEQUENCE [LARGE SCALE GENOMIC DNA]</scope>
    <source>
        <strain evidence="5">DSM 45161</strain>
    </source>
</reference>
<dbReference type="InterPro" id="IPR058548">
    <property type="entry name" value="MlaB-like_STAS"/>
</dbReference>
<comment type="similarity">
    <text evidence="1 2">Belongs to the anti-sigma-factor antagonist family.</text>
</comment>
<dbReference type="InterPro" id="IPR036513">
    <property type="entry name" value="STAS_dom_sf"/>
</dbReference>
<dbReference type="InterPro" id="IPR003658">
    <property type="entry name" value="Anti-sigma_ant"/>
</dbReference>
<name>A0A1C5H1D6_9ACTN</name>